<evidence type="ECO:0000313" key="3">
    <source>
        <dbReference type="EMBL" id="STY16697.1"/>
    </source>
</evidence>
<dbReference type="AlphaFoldDB" id="A0A378KT74"/>
<dbReference type="OrthoDB" id="5651386at2"/>
<keyword evidence="1" id="KW-0472">Membrane</keyword>
<feature type="transmembrane region" description="Helical" evidence="1">
    <location>
        <begin position="42"/>
        <end position="61"/>
    </location>
</feature>
<protein>
    <recommendedName>
        <fullName evidence="6">Transmembrane protein</fullName>
    </recommendedName>
</protein>
<dbReference type="STRING" id="45072.Lqua_2197"/>
<feature type="transmembrane region" description="Helical" evidence="1">
    <location>
        <begin position="81"/>
        <end position="103"/>
    </location>
</feature>
<dbReference type="EMBL" id="UGOW01000001">
    <property type="protein sequence ID" value="STY16697.1"/>
    <property type="molecule type" value="Genomic_DNA"/>
</dbReference>
<feature type="transmembrane region" description="Helical" evidence="1">
    <location>
        <begin position="146"/>
        <end position="167"/>
    </location>
</feature>
<reference evidence="2 4" key="1">
    <citation type="submission" date="2015-11" db="EMBL/GenBank/DDBJ databases">
        <title>Genomic analysis of 38 Legionella species identifies large and diverse effector repertoires.</title>
        <authorList>
            <person name="Burstein D."/>
            <person name="Amaro F."/>
            <person name="Zusman T."/>
            <person name="Lifshitz Z."/>
            <person name="Cohen O."/>
            <person name="Gilbert J.A."/>
            <person name="Pupko T."/>
            <person name="Shuman H.A."/>
            <person name="Segal G."/>
        </authorList>
    </citation>
    <scope>NUCLEOTIDE SEQUENCE [LARGE SCALE GENOMIC DNA]</scope>
    <source>
        <strain evidence="2 4">ATCC 49507</strain>
    </source>
</reference>
<evidence type="ECO:0008006" key="6">
    <source>
        <dbReference type="Google" id="ProtNLM"/>
    </source>
</evidence>
<feature type="transmembrane region" description="Helical" evidence="1">
    <location>
        <begin position="124"/>
        <end position="140"/>
    </location>
</feature>
<accession>A0A378KT74</accession>
<evidence type="ECO:0000313" key="4">
    <source>
        <dbReference type="Proteomes" id="UP000054639"/>
    </source>
</evidence>
<keyword evidence="1" id="KW-1133">Transmembrane helix</keyword>
<reference evidence="3 5" key="2">
    <citation type="submission" date="2018-06" db="EMBL/GenBank/DDBJ databases">
        <authorList>
            <consortium name="Pathogen Informatics"/>
            <person name="Doyle S."/>
        </authorList>
    </citation>
    <scope>NUCLEOTIDE SEQUENCE [LARGE SCALE GENOMIC DNA]</scope>
    <source>
        <strain evidence="3 5">NCTC12376</strain>
    </source>
</reference>
<evidence type="ECO:0000313" key="5">
    <source>
        <dbReference type="Proteomes" id="UP000254230"/>
    </source>
</evidence>
<evidence type="ECO:0000256" key="1">
    <source>
        <dbReference type="SAM" id="Phobius"/>
    </source>
</evidence>
<keyword evidence="4" id="KW-1185">Reference proteome</keyword>
<dbReference type="EMBL" id="LNYR01000031">
    <property type="protein sequence ID" value="KTD47804.1"/>
    <property type="molecule type" value="Genomic_DNA"/>
</dbReference>
<evidence type="ECO:0000313" key="2">
    <source>
        <dbReference type="EMBL" id="KTD47804.1"/>
    </source>
</evidence>
<name>A0A378KT74_9GAMM</name>
<sequence length="195" mass="21824">MNSQELKQAIANDIEVMKHMDVGIIPATEYYLSLLKLVVGGFWKLGVVSFLAILCACLHNPRYPLIGWEAYFNEITTSALIGFSMALGVIVLLFHAFNYYYLIKYHLEKQLKLGKILIIKLKQAAYLFWGLFALFCLMFASQAESFTGYLAVGSAFIVSAVITCLIISMELNRVGISALFTVVSQFINKGKTIKI</sequence>
<gene>
    <name evidence="2" type="ORF">Lqua_2197</name>
    <name evidence="3" type="ORF">NCTC12376_00488</name>
</gene>
<organism evidence="3 5">
    <name type="scientific">Legionella quateirensis</name>
    <dbReference type="NCBI Taxonomy" id="45072"/>
    <lineage>
        <taxon>Bacteria</taxon>
        <taxon>Pseudomonadati</taxon>
        <taxon>Pseudomonadota</taxon>
        <taxon>Gammaproteobacteria</taxon>
        <taxon>Legionellales</taxon>
        <taxon>Legionellaceae</taxon>
        <taxon>Legionella</taxon>
    </lineage>
</organism>
<dbReference type="Proteomes" id="UP000054639">
    <property type="component" value="Unassembled WGS sequence"/>
</dbReference>
<proteinExistence type="predicted"/>
<dbReference type="Proteomes" id="UP000254230">
    <property type="component" value="Unassembled WGS sequence"/>
</dbReference>
<dbReference type="RefSeq" id="WP_058474335.1">
    <property type="nucleotide sequence ID" value="NZ_CAAAIL010000008.1"/>
</dbReference>
<keyword evidence="1" id="KW-0812">Transmembrane</keyword>